<protein>
    <submittedName>
        <fullName evidence="1">Uncharacterized protein</fullName>
    </submittedName>
</protein>
<evidence type="ECO:0000313" key="1">
    <source>
        <dbReference type="EMBL" id="DAD74570.1"/>
    </source>
</evidence>
<organism evidence="1">
    <name type="scientific">Myoviridae sp. ctZgq1</name>
    <dbReference type="NCBI Taxonomy" id="2826666"/>
    <lineage>
        <taxon>Viruses</taxon>
        <taxon>Duplodnaviria</taxon>
        <taxon>Heunggongvirae</taxon>
        <taxon>Uroviricota</taxon>
        <taxon>Caudoviricetes</taxon>
    </lineage>
</organism>
<proteinExistence type="predicted"/>
<reference evidence="1" key="1">
    <citation type="journal article" date="2021" name="Proc. Natl. Acad. Sci. U.S.A.">
        <title>A Catalog of Tens of Thousands of Viruses from Human Metagenomes Reveals Hidden Associations with Chronic Diseases.</title>
        <authorList>
            <person name="Tisza M.J."/>
            <person name="Buck C.B."/>
        </authorList>
    </citation>
    <scope>NUCLEOTIDE SEQUENCE</scope>
    <source>
        <strain evidence="1">CtZgq1</strain>
    </source>
</reference>
<accession>A0A8S5LXC2</accession>
<name>A0A8S5LXC2_9CAUD</name>
<sequence length="152" mass="17842">MSSYIKDIFHRDMDFIFRELASDDLIIYFLNEEKTEVDDVYQEASKKVYDNRIRVTGKVRINVSAGSKEDIWRDNVTVIVPIVEFKLNEVEYDSAEAFRILSQCIIVNNGFAYKVDSLEYSSYVMDIPRAISFKCSEAEDWVELRKKCCFNE</sequence>
<dbReference type="EMBL" id="BK014762">
    <property type="protein sequence ID" value="DAD74570.1"/>
    <property type="molecule type" value="Genomic_DNA"/>
</dbReference>